<feature type="region of interest" description="Disordered" evidence="1">
    <location>
        <begin position="173"/>
        <end position="204"/>
    </location>
</feature>
<evidence type="ECO:0000313" key="2">
    <source>
        <dbReference type="EMBL" id="CAE6518738.1"/>
    </source>
</evidence>
<reference evidence="2" key="1">
    <citation type="submission" date="2021-01" db="EMBL/GenBank/DDBJ databases">
        <authorList>
            <person name="Kaushik A."/>
        </authorList>
    </citation>
    <scope>NUCLEOTIDE SEQUENCE</scope>
    <source>
        <strain evidence="2">AG6-10EEA</strain>
    </source>
</reference>
<feature type="compositionally biased region" description="Polar residues" evidence="1">
    <location>
        <begin position="119"/>
        <end position="141"/>
    </location>
</feature>
<feature type="compositionally biased region" description="Polar residues" evidence="1">
    <location>
        <begin position="63"/>
        <end position="79"/>
    </location>
</feature>
<proteinExistence type="predicted"/>
<dbReference type="Proteomes" id="UP000663853">
    <property type="component" value="Unassembled WGS sequence"/>
</dbReference>
<dbReference type="AlphaFoldDB" id="A0A8H3D9H9"/>
<evidence type="ECO:0000256" key="1">
    <source>
        <dbReference type="SAM" id="MobiDB-lite"/>
    </source>
</evidence>
<feature type="compositionally biased region" description="Polar residues" evidence="1">
    <location>
        <begin position="450"/>
        <end position="464"/>
    </location>
</feature>
<gene>
    <name evidence="2" type="ORF">RDB_LOCUS142235</name>
</gene>
<feature type="region of interest" description="Disordered" evidence="1">
    <location>
        <begin position="224"/>
        <end position="302"/>
    </location>
</feature>
<name>A0A8H3D9H9_9AGAM</name>
<accession>A0A8H3D9H9</accession>
<sequence>LDDLQHGPAPSQSSLVDARGDDASDLASRLSSMNIQSGASTPGASHGQWIGTDIHNSREFSDASMSHQCSNCGSQGNMPTQPPTPTFVLGPAMSNTTCSSLNSACLTHPGRIHPEPSQRPVSSISADSTQRNSMAQITAQRPNCHGRCPSHDNSYSGLPPVHPLHIKKATVGSNNFNVPHQRPSRLSMPSATGGPPSPAMQHNRTSSLVTDYPSYGLQAPVRMQGRHHTQNHPPLEQHSGSRSASCDCPSPKVNDIPRPPPIINMPPIHQGARRNPQLNSPSNSSPRDSYLPSGNYTYGSLPGSSANRGSFCQSNQGQVPQSPAWHNGNIPDEYYHSGQHDLCSIPEDVPQPQSGNQWSHANEPIAANLSPGYGAPLMPPGHTQPSFSSYPQSHAAFGYPYPQHFGTTFQEPYVTNGLPADPYPHPEPPNRQWTQEVWGNQGFDLPMRTDSPTSMDYPLTDSTPQEPPVWIKMPDPLDYI</sequence>
<feature type="compositionally biased region" description="Low complexity" evidence="1">
    <location>
        <begin position="265"/>
        <end position="287"/>
    </location>
</feature>
<feature type="compositionally biased region" description="Polar residues" evidence="1">
    <location>
        <begin position="292"/>
        <end position="302"/>
    </location>
</feature>
<feature type="region of interest" description="Disordered" evidence="1">
    <location>
        <begin position="1"/>
        <end position="25"/>
    </location>
</feature>
<feature type="region of interest" description="Disordered" evidence="1">
    <location>
        <begin position="107"/>
        <end position="150"/>
    </location>
</feature>
<feature type="non-terminal residue" evidence="2">
    <location>
        <position position="1"/>
    </location>
</feature>
<dbReference type="EMBL" id="CAJMXA010003873">
    <property type="protein sequence ID" value="CAE6518738.1"/>
    <property type="molecule type" value="Genomic_DNA"/>
</dbReference>
<organism evidence="2 3">
    <name type="scientific">Rhizoctonia solani</name>
    <dbReference type="NCBI Taxonomy" id="456999"/>
    <lineage>
        <taxon>Eukaryota</taxon>
        <taxon>Fungi</taxon>
        <taxon>Dikarya</taxon>
        <taxon>Basidiomycota</taxon>
        <taxon>Agaricomycotina</taxon>
        <taxon>Agaricomycetes</taxon>
        <taxon>Cantharellales</taxon>
        <taxon>Ceratobasidiaceae</taxon>
        <taxon>Rhizoctonia</taxon>
    </lineage>
</organism>
<feature type="region of interest" description="Disordered" evidence="1">
    <location>
        <begin position="61"/>
        <end position="89"/>
    </location>
</feature>
<feature type="region of interest" description="Disordered" evidence="1">
    <location>
        <begin position="448"/>
        <end position="470"/>
    </location>
</feature>
<protein>
    <submittedName>
        <fullName evidence="2">Uncharacterized protein</fullName>
    </submittedName>
</protein>
<evidence type="ECO:0000313" key="3">
    <source>
        <dbReference type="Proteomes" id="UP000663853"/>
    </source>
</evidence>
<comment type="caution">
    <text evidence="2">The sequence shown here is derived from an EMBL/GenBank/DDBJ whole genome shotgun (WGS) entry which is preliminary data.</text>
</comment>